<feature type="region of interest" description="Disordered" evidence="1">
    <location>
        <begin position="335"/>
        <end position="377"/>
    </location>
</feature>
<feature type="compositionally biased region" description="Basic and acidic residues" evidence="1">
    <location>
        <begin position="352"/>
        <end position="364"/>
    </location>
</feature>
<name>A0A2J6QZY2_HYAVF</name>
<evidence type="ECO:0000313" key="3">
    <source>
        <dbReference type="Proteomes" id="UP000235786"/>
    </source>
</evidence>
<keyword evidence="3" id="KW-1185">Reference proteome</keyword>
<dbReference type="EMBL" id="KZ613961">
    <property type="protein sequence ID" value="PMD31827.1"/>
    <property type="molecule type" value="Genomic_DNA"/>
</dbReference>
<dbReference type="OrthoDB" id="4630416at2759"/>
<reference evidence="2 3" key="1">
    <citation type="submission" date="2016-04" db="EMBL/GenBank/DDBJ databases">
        <title>A degradative enzymes factory behind the ericoid mycorrhizal symbiosis.</title>
        <authorList>
            <consortium name="DOE Joint Genome Institute"/>
            <person name="Martino E."/>
            <person name="Morin E."/>
            <person name="Grelet G."/>
            <person name="Kuo A."/>
            <person name="Kohler A."/>
            <person name="Daghino S."/>
            <person name="Barry K."/>
            <person name="Choi C."/>
            <person name="Cichocki N."/>
            <person name="Clum A."/>
            <person name="Copeland A."/>
            <person name="Hainaut M."/>
            <person name="Haridas S."/>
            <person name="Labutti K."/>
            <person name="Lindquist E."/>
            <person name="Lipzen A."/>
            <person name="Khouja H.-R."/>
            <person name="Murat C."/>
            <person name="Ohm R."/>
            <person name="Olson A."/>
            <person name="Spatafora J."/>
            <person name="Veneault-Fourrey C."/>
            <person name="Henrissat B."/>
            <person name="Grigoriev I."/>
            <person name="Martin F."/>
            <person name="Perotto S."/>
        </authorList>
    </citation>
    <scope>NUCLEOTIDE SEQUENCE [LARGE SCALE GENOMIC DNA]</scope>
    <source>
        <strain evidence="2 3">F</strain>
    </source>
</reference>
<dbReference type="AlphaFoldDB" id="A0A2J6QZY2"/>
<feature type="compositionally biased region" description="Acidic residues" evidence="1">
    <location>
        <begin position="365"/>
        <end position="374"/>
    </location>
</feature>
<protein>
    <submittedName>
        <fullName evidence="2">Uncharacterized protein</fullName>
    </submittedName>
</protein>
<evidence type="ECO:0000313" key="2">
    <source>
        <dbReference type="EMBL" id="PMD31827.1"/>
    </source>
</evidence>
<organism evidence="2 3">
    <name type="scientific">Hyaloscypha variabilis (strain UAMH 11265 / GT02V1 / F)</name>
    <name type="common">Meliniomyces variabilis</name>
    <dbReference type="NCBI Taxonomy" id="1149755"/>
    <lineage>
        <taxon>Eukaryota</taxon>
        <taxon>Fungi</taxon>
        <taxon>Dikarya</taxon>
        <taxon>Ascomycota</taxon>
        <taxon>Pezizomycotina</taxon>
        <taxon>Leotiomycetes</taxon>
        <taxon>Helotiales</taxon>
        <taxon>Hyaloscyphaceae</taxon>
        <taxon>Hyaloscypha</taxon>
        <taxon>Hyaloscypha variabilis</taxon>
    </lineage>
</organism>
<evidence type="ECO:0000256" key="1">
    <source>
        <dbReference type="SAM" id="MobiDB-lite"/>
    </source>
</evidence>
<sequence length="488" mass="55571">MDSELGNMMNSDSESDSHPVIRQIPVKHPDGNCTCDGSSLQFNGHWFTGNIDQYYQQVAYTPKGRIAKKQPGRPPKQPYMWWKAQCSFRGLSPKGKMAELQELLKAHANDPISKDNLALLEMAKKDFKIKNRAAVEDKWIQGMSADEKATRDLGRYLREAFPVGESATGVVVIKVGCAVSTKVVAEELGLVAEIVVGPIDPKGYSPVGERWVVVGRKKSAVVEKVRIISREAEGIKKEIRDKEEAPKRMAEAIHKKKEQDLKAALAKCDDWDVTGTWKIRFPYIEENFSRMNWGEKEMTLRIYQETTPKGSQMFAEFNFGLIKGVFRFERQKDDVKAKAAQPDSKNNTQKRKRDEFEDYGRSGEYDSEDFDDYDPYGNRKRTPTPEAFYLGSVTQPSAKHQSWNYRWRGEETGETVIDLYSDRKIYFLKFFGPRTEKLEGTFGCGFMKDSAFTGVKVGVARNASIDIAEAWADRNERAYEHARVGRWG</sequence>
<proteinExistence type="predicted"/>
<dbReference type="Proteomes" id="UP000235786">
    <property type="component" value="Unassembled WGS sequence"/>
</dbReference>
<accession>A0A2J6QZY2</accession>
<gene>
    <name evidence="2" type="ORF">L207DRAFT_519160</name>
</gene>